<evidence type="ECO:0000313" key="3">
    <source>
        <dbReference type="Proteomes" id="UP001634394"/>
    </source>
</evidence>
<feature type="compositionally biased region" description="Basic and acidic residues" evidence="1">
    <location>
        <begin position="188"/>
        <end position="197"/>
    </location>
</feature>
<name>A0ABD3WYR2_SINWO</name>
<protein>
    <submittedName>
        <fullName evidence="2">Uncharacterized protein</fullName>
    </submittedName>
</protein>
<feature type="compositionally biased region" description="Basic and acidic residues" evidence="1">
    <location>
        <begin position="279"/>
        <end position="289"/>
    </location>
</feature>
<organism evidence="2 3">
    <name type="scientific">Sinanodonta woodiana</name>
    <name type="common">Chinese pond mussel</name>
    <name type="synonym">Anodonta woodiana</name>
    <dbReference type="NCBI Taxonomy" id="1069815"/>
    <lineage>
        <taxon>Eukaryota</taxon>
        <taxon>Metazoa</taxon>
        <taxon>Spiralia</taxon>
        <taxon>Lophotrochozoa</taxon>
        <taxon>Mollusca</taxon>
        <taxon>Bivalvia</taxon>
        <taxon>Autobranchia</taxon>
        <taxon>Heteroconchia</taxon>
        <taxon>Palaeoheterodonta</taxon>
        <taxon>Unionida</taxon>
        <taxon>Unionoidea</taxon>
        <taxon>Unionidae</taxon>
        <taxon>Unioninae</taxon>
        <taxon>Sinanodonta</taxon>
    </lineage>
</organism>
<proteinExistence type="predicted"/>
<feature type="region of interest" description="Disordered" evidence="1">
    <location>
        <begin position="136"/>
        <end position="155"/>
    </location>
</feature>
<reference evidence="2 3" key="1">
    <citation type="submission" date="2024-11" db="EMBL/GenBank/DDBJ databases">
        <title>Chromosome-level genome assembly of the freshwater bivalve Anodonta woodiana.</title>
        <authorList>
            <person name="Chen X."/>
        </authorList>
    </citation>
    <scope>NUCLEOTIDE SEQUENCE [LARGE SCALE GENOMIC DNA]</scope>
    <source>
        <strain evidence="2">MN2024</strain>
        <tissue evidence="2">Gills</tissue>
    </source>
</reference>
<gene>
    <name evidence="2" type="ORF">ACJMK2_035371</name>
</gene>
<accession>A0ABD3WYR2</accession>
<feature type="compositionally biased region" description="Low complexity" evidence="1">
    <location>
        <begin position="209"/>
        <end position="222"/>
    </location>
</feature>
<evidence type="ECO:0000313" key="2">
    <source>
        <dbReference type="EMBL" id="KAL3877705.1"/>
    </source>
</evidence>
<sequence length="289" mass="32228">MSREVSMSGLVNSIAQYDLRIPVSRNHDLLFEISNTLERCKSQVSIALNYVKNDAGLTKNYLKDTKFMATLDSDGNLCERMRNNLHEMQNILRELQYVIQTNDQRDSGISLSGTGSERSSLERDSELMETLLIPGEHCDLPEIPKDNGQKKESLQQAAIGHDVSNGQETEKNAANEQTLETTLVDQIGKNERGDGHGMETLTTSLPNAECLSENRLNNLSNDSSDEDNTHQDSGVVKREKQKMPERPTTAECASTMLLGEDEQKLLDTNSVSRKGKSQQRKEAAEHTSD</sequence>
<dbReference type="EMBL" id="JBJQND010000005">
    <property type="protein sequence ID" value="KAL3877705.1"/>
    <property type="molecule type" value="Genomic_DNA"/>
</dbReference>
<keyword evidence="3" id="KW-1185">Reference proteome</keyword>
<dbReference type="AlphaFoldDB" id="A0ABD3WYR2"/>
<feature type="region of interest" description="Disordered" evidence="1">
    <location>
        <begin position="184"/>
        <end position="289"/>
    </location>
</feature>
<dbReference type="Proteomes" id="UP001634394">
    <property type="component" value="Unassembled WGS sequence"/>
</dbReference>
<comment type="caution">
    <text evidence="2">The sequence shown here is derived from an EMBL/GenBank/DDBJ whole genome shotgun (WGS) entry which is preliminary data.</text>
</comment>
<feature type="compositionally biased region" description="Basic and acidic residues" evidence="1">
    <location>
        <begin position="136"/>
        <end position="153"/>
    </location>
</feature>
<feature type="compositionally biased region" description="Basic and acidic residues" evidence="1">
    <location>
        <begin position="227"/>
        <end position="245"/>
    </location>
</feature>
<evidence type="ECO:0000256" key="1">
    <source>
        <dbReference type="SAM" id="MobiDB-lite"/>
    </source>
</evidence>